<gene>
    <name evidence="1" type="ORF">CPB83DRAFT_859786</name>
</gene>
<evidence type="ECO:0000313" key="2">
    <source>
        <dbReference type="Proteomes" id="UP000807306"/>
    </source>
</evidence>
<comment type="caution">
    <text evidence="1">The sequence shown here is derived from an EMBL/GenBank/DDBJ whole genome shotgun (WGS) entry which is preliminary data.</text>
</comment>
<evidence type="ECO:0000313" key="1">
    <source>
        <dbReference type="EMBL" id="KAF9525263.1"/>
    </source>
</evidence>
<keyword evidence="2" id="KW-1185">Reference proteome</keyword>
<accession>A0A9P6E9K2</accession>
<dbReference type="AlphaFoldDB" id="A0A9P6E9K2"/>
<dbReference type="Proteomes" id="UP000807306">
    <property type="component" value="Unassembled WGS sequence"/>
</dbReference>
<feature type="non-terminal residue" evidence="1">
    <location>
        <position position="154"/>
    </location>
</feature>
<reference evidence="1" key="1">
    <citation type="submission" date="2020-11" db="EMBL/GenBank/DDBJ databases">
        <authorList>
            <consortium name="DOE Joint Genome Institute"/>
            <person name="Ahrendt S."/>
            <person name="Riley R."/>
            <person name="Andreopoulos W."/>
            <person name="Labutti K."/>
            <person name="Pangilinan J."/>
            <person name="Ruiz-Duenas F.J."/>
            <person name="Barrasa J.M."/>
            <person name="Sanchez-Garcia M."/>
            <person name="Camarero S."/>
            <person name="Miyauchi S."/>
            <person name="Serrano A."/>
            <person name="Linde D."/>
            <person name="Babiker R."/>
            <person name="Drula E."/>
            <person name="Ayuso-Fernandez I."/>
            <person name="Pacheco R."/>
            <person name="Padilla G."/>
            <person name="Ferreira P."/>
            <person name="Barriuso J."/>
            <person name="Kellner H."/>
            <person name="Castanera R."/>
            <person name="Alfaro M."/>
            <person name="Ramirez L."/>
            <person name="Pisabarro A.G."/>
            <person name="Kuo A."/>
            <person name="Tritt A."/>
            <person name="Lipzen A."/>
            <person name="He G."/>
            <person name="Yan M."/>
            <person name="Ng V."/>
            <person name="Cullen D."/>
            <person name="Martin F."/>
            <person name="Rosso M.-N."/>
            <person name="Henrissat B."/>
            <person name="Hibbett D."/>
            <person name="Martinez A.T."/>
            <person name="Grigoriev I.V."/>
        </authorList>
    </citation>
    <scope>NUCLEOTIDE SEQUENCE</scope>
    <source>
        <strain evidence="1">CBS 506.95</strain>
    </source>
</reference>
<name>A0A9P6E9K2_9AGAR</name>
<protein>
    <submittedName>
        <fullName evidence="1">Uncharacterized protein</fullName>
    </submittedName>
</protein>
<dbReference type="EMBL" id="MU157886">
    <property type="protein sequence ID" value="KAF9525263.1"/>
    <property type="molecule type" value="Genomic_DNA"/>
</dbReference>
<organism evidence="1 2">
    <name type="scientific">Crepidotus variabilis</name>
    <dbReference type="NCBI Taxonomy" id="179855"/>
    <lineage>
        <taxon>Eukaryota</taxon>
        <taxon>Fungi</taxon>
        <taxon>Dikarya</taxon>
        <taxon>Basidiomycota</taxon>
        <taxon>Agaricomycotina</taxon>
        <taxon>Agaricomycetes</taxon>
        <taxon>Agaricomycetidae</taxon>
        <taxon>Agaricales</taxon>
        <taxon>Agaricineae</taxon>
        <taxon>Crepidotaceae</taxon>
        <taxon>Crepidotus</taxon>
    </lineage>
</organism>
<sequence>MSFLCWYTTPPASRTTCCSQSYVANRLRSIALHEAGIESWCWSWDRGCVNYAASPATFSSRGRETSATDWPCCTTNCWARSGDGGCRRSGLRDGCQSRGNNQNTGECFHGGYRSVSEIGILESMRKGKGSQNTSLLMVVELKSTFCVSYRRILC</sequence>
<proteinExistence type="predicted"/>